<dbReference type="InterPro" id="IPR004323">
    <property type="entry name" value="Ion_tolerance_CutA"/>
</dbReference>
<evidence type="ECO:0000313" key="3">
    <source>
        <dbReference type="Proteomes" id="UP000193303"/>
    </source>
</evidence>
<proteinExistence type="inferred from homology"/>
<dbReference type="Pfam" id="PF03091">
    <property type="entry name" value="CutA1"/>
    <property type="match status" value="1"/>
</dbReference>
<dbReference type="GO" id="GO:0005507">
    <property type="term" value="F:copper ion binding"/>
    <property type="evidence" value="ECO:0007669"/>
    <property type="project" value="TreeGrafter"/>
</dbReference>
<evidence type="ECO:0000313" key="2">
    <source>
        <dbReference type="EMBL" id="OSI20361.1"/>
    </source>
</evidence>
<dbReference type="InterPro" id="IPR011322">
    <property type="entry name" value="N-reg_PII-like_a/b"/>
</dbReference>
<dbReference type="STRING" id="1931275.BV914_07625"/>
<comment type="caution">
    <text evidence="2">The sequence shown here is derived from an EMBL/GenBank/DDBJ whole genome shotgun (WGS) entry which is preliminary data.</text>
</comment>
<sequence>MPQFKPVVVVTTAPNREEAERIGGLLLENRLAACVQYETIRSQYVWDGELCSDEEIRIVIKTARCHYKAVEKTIVQNHSYDCPQILMQPVNRGFVPYLRWMKERLGL</sequence>
<dbReference type="RefSeq" id="WP_085359693.1">
    <property type="nucleotide sequence ID" value="NZ_MTAB01000016.1"/>
</dbReference>
<protein>
    <submittedName>
        <fullName evidence="2">Cytochrome C biogenesis protein</fullName>
    </submittedName>
</protein>
<reference evidence="3" key="1">
    <citation type="submission" date="2017-01" db="EMBL/GenBank/DDBJ databases">
        <authorList>
            <person name="Mah S.A."/>
            <person name="Swanson W.J."/>
            <person name="Moy G.W."/>
            <person name="Vacquier V.D."/>
        </authorList>
    </citation>
    <scope>NUCLEOTIDE SEQUENCE [LARGE SCALE GENOMIC DNA]</scope>
    <source>
        <strain evidence="3">124861</strain>
    </source>
</reference>
<dbReference type="GO" id="GO:0010038">
    <property type="term" value="P:response to metal ion"/>
    <property type="evidence" value="ECO:0007669"/>
    <property type="project" value="InterPro"/>
</dbReference>
<dbReference type="PANTHER" id="PTHR23419">
    <property type="entry name" value="DIVALENT CATION TOLERANCE CUTA-RELATED"/>
    <property type="match status" value="1"/>
</dbReference>
<dbReference type="Gene3D" id="3.30.70.120">
    <property type="match status" value="1"/>
</dbReference>
<dbReference type="SUPFAM" id="SSF54913">
    <property type="entry name" value="GlnB-like"/>
    <property type="match status" value="1"/>
</dbReference>
<evidence type="ECO:0000256" key="1">
    <source>
        <dbReference type="ARBA" id="ARBA00010169"/>
    </source>
</evidence>
<dbReference type="AlphaFoldDB" id="A0A1X3DH52"/>
<dbReference type="OrthoDB" id="37622at2"/>
<comment type="similarity">
    <text evidence="1">Belongs to the CutA family.</text>
</comment>
<dbReference type="Proteomes" id="UP000193303">
    <property type="component" value="Unassembled WGS sequence"/>
</dbReference>
<dbReference type="PANTHER" id="PTHR23419:SF8">
    <property type="entry name" value="FI09726P"/>
    <property type="match status" value="1"/>
</dbReference>
<accession>A0A1X3DH52</accession>
<name>A0A1X3DH52_9NEIS</name>
<dbReference type="EMBL" id="MTAB01000016">
    <property type="protein sequence ID" value="OSI20361.1"/>
    <property type="molecule type" value="Genomic_DNA"/>
</dbReference>
<gene>
    <name evidence="2" type="ORF">BV912_07910</name>
</gene>
<dbReference type="InterPro" id="IPR015867">
    <property type="entry name" value="N-reg_PII/ATP_PRibTrfase_C"/>
</dbReference>
<organism evidence="2 3">
    <name type="scientific">Neisseria dumasiana</name>
    <dbReference type="NCBI Taxonomy" id="1931275"/>
    <lineage>
        <taxon>Bacteria</taxon>
        <taxon>Pseudomonadati</taxon>
        <taxon>Pseudomonadota</taxon>
        <taxon>Betaproteobacteria</taxon>
        <taxon>Neisseriales</taxon>
        <taxon>Neisseriaceae</taxon>
        <taxon>Neisseria</taxon>
    </lineage>
</organism>